<proteinExistence type="predicted"/>
<accession>A0ABR7KZF1</accession>
<evidence type="ECO:0000259" key="1">
    <source>
        <dbReference type="PROSITE" id="PS50914"/>
    </source>
</evidence>
<gene>
    <name evidence="2" type="ORF">GPZ80_01325</name>
</gene>
<organism evidence="2 3">
    <name type="scientific">Actinokineospora xionganensis</name>
    <dbReference type="NCBI Taxonomy" id="2684470"/>
    <lineage>
        <taxon>Bacteria</taxon>
        <taxon>Bacillati</taxon>
        <taxon>Actinomycetota</taxon>
        <taxon>Actinomycetes</taxon>
        <taxon>Pseudonocardiales</taxon>
        <taxon>Pseudonocardiaceae</taxon>
        <taxon>Actinokineospora</taxon>
    </lineage>
</organism>
<sequence length="81" mass="8710">MSARVRAALNDVPGVDTSLVRAAVDGGGDVLLVGRVQWSSEAERVLAHVQQVTGIARLRNRIGFHYDDVDDSRLHGLGLFG</sequence>
<name>A0ABR7KZF1_9PSEU</name>
<dbReference type="Pfam" id="PF04972">
    <property type="entry name" value="BON"/>
    <property type="match status" value="1"/>
</dbReference>
<dbReference type="InterPro" id="IPR007055">
    <property type="entry name" value="BON_dom"/>
</dbReference>
<protein>
    <submittedName>
        <fullName evidence="2">BON domain-containing protein</fullName>
    </submittedName>
</protein>
<feature type="domain" description="BON" evidence="1">
    <location>
        <begin position="1"/>
        <end position="66"/>
    </location>
</feature>
<evidence type="ECO:0000313" key="2">
    <source>
        <dbReference type="EMBL" id="MBC6445810.1"/>
    </source>
</evidence>
<dbReference type="Proteomes" id="UP000734823">
    <property type="component" value="Unassembled WGS sequence"/>
</dbReference>
<comment type="caution">
    <text evidence="2">The sequence shown here is derived from an EMBL/GenBank/DDBJ whole genome shotgun (WGS) entry which is preliminary data.</text>
</comment>
<reference evidence="2 3" key="1">
    <citation type="submission" date="2020-06" db="EMBL/GenBank/DDBJ databases">
        <title>Actinokineospora xiongansis sp. nov., isolated from soil of Baiyangdian.</title>
        <authorList>
            <person name="Zhang X."/>
        </authorList>
    </citation>
    <scope>NUCLEOTIDE SEQUENCE [LARGE SCALE GENOMIC DNA]</scope>
    <source>
        <strain evidence="2 3">HBU206404</strain>
    </source>
</reference>
<dbReference type="PROSITE" id="PS50914">
    <property type="entry name" value="BON"/>
    <property type="match status" value="1"/>
</dbReference>
<evidence type="ECO:0000313" key="3">
    <source>
        <dbReference type="Proteomes" id="UP000734823"/>
    </source>
</evidence>
<keyword evidence="3" id="KW-1185">Reference proteome</keyword>
<dbReference type="EMBL" id="JABVED010000001">
    <property type="protein sequence ID" value="MBC6445810.1"/>
    <property type="molecule type" value="Genomic_DNA"/>
</dbReference>